<dbReference type="InterPro" id="IPR050330">
    <property type="entry name" value="Bact_OuterMem_StrucFunc"/>
</dbReference>
<dbReference type="Pfam" id="PF00691">
    <property type="entry name" value="OmpA"/>
    <property type="match status" value="1"/>
</dbReference>
<dbReference type="GO" id="GO:0005509">
    <property type="term" value="F:calcium ion binding"/>
    <property type="evidence" value="ECO:0007669"/>
    <property type="project" value="InterPro"/>
</dbReference>
<evidence type="ECO:0000259" key="5">
    <source>
        <dbReference type="PROSITE" id="PS51123"/>
    </source>
</evidence>
<evidence type="ECO:0000256" key="4">
    <source>
        <dbReference type="SAM" id="SignalP"/>
    </source>
</evidence>
<proteinExistence type="predicted"/>
<keyword evidence="2" id="KW-0472">Membrane</keyword>
<dbReference type="InterPro" id="IPR028974">
    <property type="entry name" value="TSP_type-3_rpt"/>
</dbReference>
<feature type="domain" description="OmpA-like" evidence="5">
    <location>
        <begin position="284"/>
        <end position="403"/>
    </location>
</feature>
<dbReference type="InterPro" id="IPR027385">
    <property type="entry name" value="Beta-barrel_OMP"/>
</dbReference>
<protein>
    <submittedName>
        <fullName evidence="6">OmpA family protein</fullName>
    </submittedName>
</protein>
<dbReference type="InterPro" id="IPR036737">
    <property type="entry name" value="OmpA-like_sf"/>
</dbReference>
<dbReference type="SUPFAM" id="SSF103647">
    <property type="entry name" value="TSP type-3 repeat"/>
    <property type="match status" value="1"/>
</dbReference>
<dbReference type="Pfam" id="PF13505">
    <property type="entry name" value="OMP_b-brl"/>
    <property type="match status" value="1"/>
</dbReference>
<keyword evidence="1 4" id="KW-0732">Signal</keyword>
<dbReference type="Proteomes" id="UP000236220">
    <property type="component" value="Unassembled WGS sequence"/>
</dbReference>
<dbReference type="SUPFAM" id="SSF56925">
    <property type="entry name" value="OMPA-like"/>
    <property type="match status" value="1"/>
</dbReference>
<dbReference type="PROSITE" id="PS51123">
    <property type="entry name" value="OMPA_2"/>
    <property type="match status" value="1"/>
</dbReference>
<feature type="region of interest" description="Disordered" evidence="3">
    <location>
        <begin position="373"/>
        <end position="403"/>
    </location>
</feature>
<dbReference type="GO" id="GO:0016020">
    <property type="term" value="C:membrane"/>
    <property type="evidence" value="ECO:0007669"/>
    <property type="project" value="UniProtKB-UniRule"/>
</dbReference>
<organism evidence="6 7">
    <name type="scientific">Solilutibacter silvestris</name>
    <dbReference type="NCBI Taxonomy" id="1645665"/>
    <lineage>
        <taxon>Bacteria</taxon>
        <taxon>Pseudomonadati</taxon>
        <taxon>Pseudomonadota</taxon>
        <taxon>Gammaproteobacteria</taxon>
        <taxon>Lysobacterales</taxon>
        <taxon>Lysobacteraceae</taxon>
        <taxon>Solilutibacter</taxon>
    </lineage>
</organism>
<evidence type="ECO:0000313" key="6">
    <source>
        <dbReference type="EMBL" id="PNS09592.1"/>
    </source>
</evidence>
<dbReference type="OrthoDB" id="1149075at2"/>
<gene>
    <name evidence="6" type="ORF">Lysil_1221</name>
</gene>
<accession>A0A2K1Q3G4</accession>
<feature type="chain" id="PRO_5014370634" evidence="4">
    <location>
        <begin position="23"/>
        <end position="403"/>
    </location>
</feature>
<feature type="compositionally biased region" description="Basic and acidic residues" evidence="3">
    <location>
        <begin position="387"/>
        <end position="403"/>
    </location>
</feature>
<dbReference type="Gene3D" id="3.30.1330.60">
    <property type="entry name" value="OmpA-like domain"/>
    <property type="match status" value="1"/>
</dbReference>
<evidence type="ECO:0000256" key="1">
    <source>
        <dbReference type="ARBA" id="ARBA00022729"/>
    </source>
</evidence>
<evidence type="ECO:0000313" key="7">
    <source>
        <dbReference type="Proteomes" id="UP000236220"/>
    </source>
</evidence>
<dbReference type="InterPro" id="IPR006665">
    <property type="entry name" value="OmpA-like"/>
</dbReference>
<feature type="signal peptide" evidence="4">
    <location>
        <begin position="1"/>
        <end position="22"/>
    </location>
</feature>
<keyword evidence="7" id="KW-1185">Reference proteome</keyword>
<dbReference type="Gene3D" id="2.40.160.20">
    <property type="match status" value="1"/>
</dbReference>
<dbReference type="PANTHER" id="PTHR30329:SF21">
    <property type="entry name" value="LIPOPROTEIN YIAD-RELATED"/>
    <property type="match status" value="1"/>
</dbReference>
<name>A0A2K1Q3G4_9GAMM</name>
<sequence length="403" mass="43487">MNKKLLCAALLCGLGVAQGASAQQFDDRWYVSAATGVNFQDKNRDTQDAIFGMLGFGKFWTPNWSTDLELNYQNPDLKMNPNLWWTQYGATLAARYHFRHADSKWWPYLKAGIGMQRHEQQFEGACGTGLVPNTNIAVQSKCPAVHKDNNVAGELGAGLQFDFGRVNLRTEIGARADFDKVQAPHKAGAAVVVPDSKYQALAQPQHSQFVDLLASVGLTVALGPDKAAPVVAPPPPAPVPTCADKDSDGDGVNDCDDKCPNTPAGTIVGPDGCPKPVAIDLKGVNFNFDYPKRNWKGKLATAGLVAGSTETLDQAISVLQANPSLRVEVAGHTDLCGSDAYNQSLSERRARVVYDYLTSHGVDAGRLAGPVGYGESRPLVQTPQTKPECKNETNRRTELNVQH</sequence>
<evidence type="ECO:0000256" key="2">
    <source>
        <dbReference type="PROSITE-ProRule" id="PRU00473"/>
    </source>
</evidence>
<comment type="caution">
    <text evidence="6">The sequence shown here is derived from an EMBL/GenBank/DDBJ whole genome shotgun (WGS) entry which is preliminary data.</text>
</comment>
<dbReference type="InterPro" id="IPR011250">
    <property type="entry name" value="OMP/PagP_B-barrel"/>
</dbReference>
<dbReference type="EMBL" id="NPZB01000001">
    <property type="protein sequence ID" value="PNS09592.1"/>
    <property type="molecule type" value="Genomic_DNA"/>
</dbReference>
<dbReference type="CDD" id="cd07185">
    <property type="entry name" value="OmpA_C-like"/>
    <property type="match status" value="1"/>
</dbReference>
<dbReference type="RefSeq" id="WP_103074625.1">
    <property type="nucleotide sequence ID" value="NZ_NPZB01000001.1"/>
</dbReference>
<dbReference type="AlphaFoldDB" id="A0A2K1Q3G4"/>
<reference evidence="6 7" key="1">
    <citation type="submission" date="2017-08" db="EMBL/GenBank/DDBJ databases">
        <title>Lysobacter sylvestris genome.</title>
        <authorList>
            <person name="Zhang D.-C."/>
            <person name="Albuquerque L."/>
            <person name="Franca L."/>
            <person name="Froufe H.J.C."/>
            <person name="Barroso C."/>
            <person name="Egas C."/>
            <person name="Da Costa M."/>
            <person name="Margesin R."/>
        </authorList>
    </citation>
    <scope>NUCLEOTIDE SEQUENCE [LARGE SCALE GENOMIC DNA]</scope>
    <source>
        <strain evidence="6 7">AM20-91</strain>
    </source>
</reference>
<dbReference type="SUPFAM" id="SSF103088">
    <property type="entry name" value="OmpA-like"/>
    <property type="match status" value="1"/>
</dbReference>
<evidence type="ECO:0000256" key="3">
    <source>
        <dbReference type="SAM" id="MobiDB-lite"/>
    </source>
</evidence>
<dbReference type="PANTHER" id="PTHR30329">
    <property type="entry name" value="STATOR ELEMENT OF FLAGELLAR MOTOR COMPLEX"/>
    <property type="match status" value="1"/>
</dbReference>